<dbReference type="GO" id="GO:0005829">
    <property type="term" value="C:cytosol"/>
    <property type="evidence" value="ECO:0007669"/>
    <property type="project" value="TreeGrafter"/>
</dbReference>
<name>A0A0R1TV98_9LACO</name>
<dbReference type="PANTHER" id="PTHR11078">
    <property type="entry name" value="N UTILIZATION SUBSTANCE PROTEIN B-RELATED"/>
    <property type="match status" value="1"/>
</dbReference>
<evidence type="ECO:0000313" key="9">
    <source>
        <dbReference type="Proteomes" id="UP000051048"/>
    </source>
</evidence>
<dbReference type="NCBIfam" id="TIGR01951">
    <property type="entry name" value="nusB"/>
    <property type="match status" value="1"/>
</dbReference>
<reference evidence="8 9" key="1">
    <citation type="journal article" date="2015" name="Genome Announc.">
        <title>Expanding the biotechnology potential of lactobacilli through comparative genomics of 213 strains and associated genera.</title>
        <authorList>
            <person name="Sun Z."/>
            <person name="Harris H.M."/>
            <person name="McCann A."/>
            <person name="Guo C."/>
            <person name="Argimon S."/>
            <person name="Zhang W."/>
            <person name="Yang X."/>
            <person name="Jeffery I.B."/>
            <person name="Cooney J.C."/>
            <person name="Kagawa T.F."/>
            <person name="Liu W."/>
            <person name="Song Y."/>
            <person name="Salvetti E."/>
            <person name="Wrobel A."/>
            <person name="Rasinkangas P."/>
            <person name="Parkhill J."/>
            <person name="Rea M.C."/>
            <person name="O'Sullivan O."/>
            <person name="Ritari J."/>
            <person name="Douillard F.P."/>
            <person name="Paul Ross R."/>
            <person name="Yang R."/>
            <person name="Briner A.E."/>
            <person name="Felis G.E."/>
            <person name="de Vos W.M."/>
            <person name="Barrangou R."/>
            <person name="Klaenhammer T.R."/>
            <person name="Caufield P.W."/>
            <person name="Cui Y."/>
            <person name="Zhang H."/>
            <person name="O'Toole P.W."/>
        </authorList>
    </citation>
    <scope>NUCLEOTIDE SEQUENCE [LARGE SCALE GENOMIC DNA]</scope>
    <source>
        <strain evidence="8 9">DSM 15833</strain>
    </source>
</reference>
<dbReference type="GO" id="GO:0003723">
    <property type="term" value="F:RNA binding"/>
    <property type="evidence" value="ECO:0007669"/>
    <property type="project" value="UniProtKB-UniRule"/>
</dbReference>
<dbReference type="AlphaFoldDB" id="A0A0R1TV98"/>
<dbReference type="STRING" id="1423740.FC36_GL000569"/>
<dbReference type="Pfam" id="PF01029">
    <property type="entry name" value="NusB"/>
    <property type="match status" value="1"/>
</dbReference>
<dbReference type="InterPro" id="IPR006027">
    <property type="entry name" value="NusB_RsmB_TIM44"/>
</dbReference>
<keyword evidence="4 6" id="KW-0805">Transcription regulation</keyword>
<keyword evidence="2 6" id="KW-0889">Transcription antitermination</keyword>
<comment type="function">
    <text evidence="6">Involved in transcription antitermination. Required for transcription of ribosomal RNA (rRNA) genes. Binds specifically to the boxA antiterminator sequence of the ribosomal RNA (rrn) operons.</text>
</comment>
<comment type="caution">
    <text evidence="8">The sequence shown here is derived from an EMBL/GenBank/DDBJ whole genome shotgun (WGS) entry which is preliminary data.</text>
</comment>
<dbReference type="GO" id="GO:0006353">
    <property type="term" value="P:DNA-templated transcription termination"/>
    <property type="evidence" value="ECO:0007669"/>
    <property type="project" value="UniProtKB-UniRule"/>
</dbReference>
<evidence type="ECO:0000256" key="2">
    <source>
        <dbReference type="ARBA" id="ARBA00022814"/>
    </source>
</evidence>
<dbReference type="SUPFAM" id="SSF48013">
    <property type="entry name" value="NusB-like"/>
    <property type="match status" value="1"/>
</dbReference>
<evidence type="ECO:0000256" key="1">
    <source>
        <dbReference type="ARBA" id="ARBA00005952"/>
    </source>
</evidence>
<dbReference type="PATRIC" id="fig|1423740.3.peg.615"/>
<organism evidence="8 9">
    <name type="scientific">Ligilactobacillus equi DSM 15833 = JCM 10991</name>
    <dbReference type="NCBI Taxonomy" id="1423740"/>
    <lineage>
        <taxon>Bacteria</taxon>
        <taxon>Bacillati</taxon>
        <taxon>Bacillota</taxon>
        <taxon>Bacilli</taxon>
        <taxon>Lactobacillales</taxon>
        <taxon>Lactobacillaceae</taxon>
        <taxon>Ligilactobacillus</taxon>
    </lineage>
</organism>
<dbReference type="RefSeq" id="WP_023858876.1">
    <property type="nucleotide sequence ID" value="NZ_AZFH01000001.1"/>
</dbReference>
<evidence type="ECO:0000313" key="8">
    <source>
        <dbReference type="EMBL" id="KRL85199.1"/>
    </source>
</evidence>
<gene>
    <name evidence="6" type="primary">nusB</name>
    <name evidence="8" type="ORF">FC36_GL000569</name>
</gene>
<accession>A0A0R1TV98</accession>
<evidence type="ECO:0000256" key="4">
    <source>
        <dbReference type="ARBA" id="ARBA00023015"/>
    </source>
</evidence>
<dbReference type="InterPro" id="IPR011605">
    <property type="entry name" value="NusB_fam"/>
</dbReference>
<dbReference type="Proteomes" id="UP000051048">
    <property type="component" value="Unassembled WGS sequence"/>
</dbReference>
<proteinExistence type="inferred from homology"/>
<dbReference type="HAMAP" id="MF_00073">
    <property type="entry name" value="NusB"/>
    <property type="match status" value="1"/>
</dbReference>
<evidence type="ECO:0000259" key="7">
    <source>
        <dbReference type="Pfam" id="PF01029"/>
    </source>
</evidence>
<sequence>MTITQHDKRTYAFQTLFAMSSNPETNAQEVFAHLLDNQTDVENEVPADIKELVEGVLTNRLAIDDLIGTHLKAGWSIARLNKADLAILRLAVYEMKYTETPAKIALNEALQLAKEFSDDKSRKFINAVLANFLA</sequence>
<feature type="domain" description="NusB/RsmB/TIM44" evidence="7">
    <location>
        <begin position="7"/>
        <end position="132"/>
    </location>
</feature>
<protein>
    <recommendedName>
        <fullName evidence="6">Transcription antitermination protein NusB</fullName>
    </recommendedName>
    <alternativeName>
        <fullName evidence="6">Antitermination factor NusB</fullName>
    </alternativeName>
</protein>
<dbReference type="OrthoDB" id="9811381at2"/>
<dbReference type="Gene3D" id="1.10.940.10">
    <property type="entry name" value="NusB-like"/>
    <property type="match status" value="1"/>
</dbReference>
<dbReference type="GO" id="GO:0031564">
    <property type="term" value="P:transcription antitermination"/>
    <property type="evidence" value="ECO:0007669"/>
    <property type="project" value="UniProtKB-KW"/>
</dbReference>
<evidence type="ECO:0000256" key="5">
    <source>
        <dbReference type="ARBA" id="ARBA00023163"/>
    </source>
</evidence>
<keyword evidence="3 6" id="KW-0694">RNA-binding</keyword>
<dbReference type="PANTHER" id="PTHR11078:SF3">
    <property type="entry name" value="ANTITERMINATION NUSB DOMAIN-CONTAINING PROTEIN"/>
    <property type="match status" value="1"/>
</dbReference>
<dbReference type="InterPro" id="IPR035926">
    <property type="entry name" value="NusB-like_sf"/>
</dbReference>
<dbReference type="NCBIfam" id="NF001223">
    <property type="entry name" value="PRK00202.1-1"/>
    <property type="match status" value="1"/>
</dbReference>
<keyword evidence="5 6" id="KW-0804">Transcription</keyword>
<evidence type="ECO:0000256" key="6">
    <source>
        <dbReference type="HAMAP-Rule" id="MF_00073"/>
    </source>
</evidence>
<dbReference type="EMBL" id="AZFH01000001">
    <property type="protein sequence ID" value="KRL85199.1"/>
    <property type="molecule type" value="Genomic_DNA"/>
</dbReference>
<comment type="similarity">
    <text evidence="1 6">Belongs to the NusB family.</text>
</comment>
<evidence type="ECO:0000256" key="3">
    <source>
        <dbReference type="ARBA" id="ARBA00022884"/>
    </source>
</evidence>